<dbReference type="OrthoDB" id="341924at2759"/>
<dbReference type="InterPro" id="IPR003162">
    <property type="entry name" value="TFIID-31"/>
</dbReference>
<dbReference type="Proteomes" id="UP000054350">
    <property type="component" value="Unassembled WGS sequence"/>
</dbReference>
<evidence type="ECO:0000256" key="5">
    <source>
        <dbReference type="ARBA" id="ARBA00023242"/>
    </source>
</evidence>
<dbReference type="InterPro" id="IPR009072">
    <property type="entry name" value="Histone-fold"/>
</dbReference>
<dbReference type="Pfam" id="PF02291">
    <property type="entry name" value="TFIID-31kDa"/>
    <property type="match status" value="1"/>
</dbReference>
<feature type="compositionally biased region" description="Low complexity" evidence="6">
    <location>
        <begin position="7"/>
        <end position="29"/>
    </location>
</feature>
<dbReference type="PANTHER" id="PTHR48068:SF4">
    <property type="entry name" value="TATA-BOX BINDING PROTEIN ASSOCIATED FACTOR 9"/>
    <property type="match status" value="1"/>
</dbReference>
<organism evidence="7 8">
    <name type="scientific">Allomyces macrogynus (strain ATCC 38327)</name>
    <name type="common">Allomyces javanicus var. macrogynus</name>
    <dbReference type="NCBI Taxonomy" id="578462"/>
    <lineage>
        <taxon>Eukaryota</taxon>
        <taxon>Fungi</taxon>
        <taxon>Fungi incertae sedis</taxon>
        <taxon>Blastocladiomycota</taxon>
        <taxon>Blastocladiomycetes</taxon>
        <taxon>Blastocladiales</taxon>
        <taxon>Blastocladiaceae</taxon>
        <taxon>Allomyces</taxon>
    </lineage>
</organism>
<dbReference type="EMBL" id="GG745337">
    <property type="protein sequence ID" value="KNE61098.1"/>
    <property type="molecule type" value="Genomic_DNA"/>
</dbReference>
<dbReference type="InterPro" id="IPR051431">
    <property type="entry name" value="TFIID_subunit_9"/>
</dbReference>
<keyword evidence="8" id="KW-1185">Reference proteome</keyword>
<dbReference type="GO" id="GO:0051123">
    <property type="term" value="P:RNA polymerase II preinitiation complex assembly"/>
    <property type="evidence" value="ECO:0007669"/>
    <property type="project" value="TreeGrafter"/>
</dbReference>
<dbReference type="GO" id="GO:0003713">
    <property type="term" value="F:transcription coactivator activity"/>
    <property type="evidence" value="ECO:0007669"/>
    <property type="project" value="TreeGrafter"/>
</dbReference>
<protein>
    <recommendedName>
        <fullName evidence="9">Transcription initiation factor TFIID subunit 9</fullName>
    </recommendedName>
</protein>
<name>A0A0L0SEY5_ALLM3</name>
<dbReference type="AlphaFoldDB" id="A0A0L0SEY5"/>
<reference evidence="7 8" key="1">
    <citation type="submission" date="2009-11" db="EMBL/GenBank/DDBJ databases">
        <title>Annotation of Allomyces macrogynus ATCC 38327.</title>
        <authorList>
            <consortium name="The Broad Institute Genome Sequencing Platform"/>
            <person name="Russ C."/>
            <person name="Cuomo C."/>
            <person name="Burger G."/>
            <person name="Gray M.W."/>
            <person name="Holland P.W.H."/>
            <person name="King N."/>
            <person name="Lang F.B.F."/>
            <person name="Roger A.J."/>
            <person name="Ruiz-Trillo I."/>
            <person name="Young S.K."/>
            <person name="Zeng Q."/>
            <person name="Gargeya S."/>
            <person name="Fitzgerald M."/>
            <person name="Haas B."/>
            <person name="Abouelleil A."/>
            <person name="Alvarado L."/>
            <person name="Arachchi H.M."/>
            <person name="Berlin A."/>
            <person name="Chapman S.B."/>
            <person name="Gearin G."/>
            <person name="Goldberg J."/>
            <person name="Griggs A."/>
            <person name="Gujja S."/>
            <person name="Hansen M."/>
            <person name="Heiman D."/>
            <person name="Howarth C."/>
            <person name="Larimer J."/>
            <person name="Lui A."/>
            <person name="MacDonald P.J.P."/>
            <person name="McCowen C."/>
            <person name="Montmayeur A."/>
            <person name="Murphy C."/>
            <person name="Neiman D."/>
            <person name="Pearson M."/>
            <person name="Priest M."/>
            <person name="Roberts A."/>
            <person name="Saif S."/>
            <person name="Shea T."/>
            <person name="Sisk P."/>
            <person name="Stolte C."/>
            <person name="Sykes S."/>
            <person name="Wortman J."/>
            <person name="Nusbaum C."/>
            <person name="Birren B."/>
        </authorList>
    </citation>
    <scope>NUCLEOTIDE SEQUENCE [LARGE SCALE GENOMIC DNA]</scope>
    <source>
        <strain evidence="7 8">ATCC 38327</strain>
    </source>
</reference>
<dbReference type="CDD" id="cd07979">
    <property type="entry name" value="HFD_TAF9"/>
    <property type="match status" value="1"/>
</dbReference>
<evidence type="ECO:0000313" key="7">
    <source>
        <dbReference type="EMBL" id="KNE61098.1"/>
    </source>
</evidence>
<feature type="region of interest" description="Disordered" evidence="6">
    <location>
        <begin position="1"/>
        <end position="32"/>
    </location>
</feature>
<dbReference type="GO" id="GO:0046982">
    <property type="term" value="F:protein heterodimerization activity"/>
    <property type="evidence" value="ECO:0007669"/>
    <property type="project" value="InterPro"/>
</dbReference>
<evidence type="ECO:0000256" key="6">
    <source>
        <dbReference type="SAM" id="MobiDB-lite"/>
    </source>
</evidence>
<dbReference type="VEuPathDB" id="FungiDB:AMAG_06852"/>
<comment type="similarity">
    <text evidence="2">Belongs to the TAF9 family.</text>
</comment>
<evidence type="ECO:0000313" key="8">
    <source>
        <dbReference type="Proteomes" id="UP000054350"/>
    </source>
</evidence>
<comment type="subcellular location">
    <subcellularLocation>
        <location evidence="1">Nucleus</location>
    </subcellularLocation>
</comment>
<evidence type="ECO:0000256" key="4">
    <source>
        <dbReference type="ARBA" id="ARBA00023163"/>
    </source>
</evidence>
<evidence type="ECO:0000256" key="1">
    <source>
        <dbReference type="ARBA" id="ARBA00004123"/>
    </source>
</evidence>
<dbReference type="eggNOG" id="KOG3334">
    <property type="taxonomic scope" value="Eukaryota"/>
</dbReference>
<dbReference type="Gene3D" id="1.10.20.10">
    <property type="entry name" value="Histone, subunit A"/>
    <property type="match status" value="1"/>
</dbReference>
<dbReference type="GO" id="GO:0016251">
    <property type="term" value="F:RNA polymerase II general transcription initiation factor activity"/>
    <property type="evidence" value="ECO:0007669"/>
    <property type="project" value="TreeGrafter"/>
</dbReference>
<dbReference type="STRING" id="578462.A0A0L0SEY5"/>
<proteinExistence type="inferred from homology"/>
<reference evidence="8" key="2">
    <citation type="submission" date="2009-11" db="EMBL/GenBank/DDBJ databases">
        <title>The Genome Sequence of Allomyces macrogynus strain ATCC 38327.</title>
        <authorList>
            <consortium name="The Broad Institute Genome Sequencing Platform"/>
            <person name="Russ C."/>
            <person name="Cuomo C."/>
            <person name="Shea T."/>
            <person name="Young S.K."/>
            <person name="Zeng Q."/>
            <person name="Koehrsen M."/>
            <person name="Haas B."/>
            <person name="Borodovsky M."/>
            <person name="Guigo R."/>
            <person name="Alvarado L."/>
            <person name="Berlin A."/>
            <person name="Borenstein D."/>
            <person name="Chen Z."/>
            <person name="Engels R."/>
            <person name="Freedman E."/>
            <person name="Gellesch M."/>
            <person name="Goldberg J."/>
            <person name="Griggs A."/>
            <person name="Gujja S."/>
            <person name="Heiman D."/>
            <person name="Hepburn T."/>
            <person name="Howarth C."/>
            <person name="Jen D."/>
            <person name="Larson L."/>
            <person name="Lewis B."/>
            <person name="Mehta T."/>
            <person name="Park D."/>
            <person name="Pearson M."/>
            <person name="Roberts A."/>
            <person name="Saif S."/>
            <person name="Shenoy N."/>
            <person name="Sisk P."/>
            <person name="Stolte C."/>
            <person name="Sykes S."/>
            <person name="Walk T."/>
            <person name="White J."/>
            <person name="Yandava C."/>
            <person name="Burger G."/>
            <person name="Gray M.W."/>
            <person name="Holland P.W.H."/>
            <person name="King N."/>
            <person name="Lang F.B.F."/>
            <person name="Roger A.J."/>
            <person name="Ruiz-Trillo I."/>
            <person name="Lander E."/>
            <person name="Nusbaum C."/>
        </authorList>
    </citation>
    <scope>NUCLEOTIDE SEQUENCE [LARGE SCALE GENOMIC DNA]</scope>
    <source>
        <strain evidence="8">ATCC 38327</strain>
    </source>
</reference>
<evidence type="ECO:0000256" key="3">
    <source>
        <dbReference type="ARBA" id="ARBA00023015"/>
    </source>
</evidence>
<accession>A0A0L0SEY5</accession>
<dbReference type="GO" id="GO:0000124">
    <property type="term" value="C:SAGA complex"/>
    <property type="evidence" value="ECO:0007669"/>
    <property type="project" value="TreeGrafter"/>
</dbReference>
<dbReference type="PANTHER" id="PTHR48068">
    <property type="entry name" value="TAF9 RNA POLYMERASE II, TATA BOX-BINDING PROTEIN (TBP)-ASSOCIATED FACTOR"/>
    <property type="match status" value="1"/>
</dbReference>
<feature type="region of interest" description="Disordered" evidence="6">
    <location>
        <begin position="170"/>
        <end position="213"/>
    </location>
</feature>
<gene>
    <name evidence="7" type="ORF">AMAG_06852</name>
</gene>
<keyword evidence="5" id="KW-0539">Nucleus</keyword>
<dbReference type="OMA" id="EHANKND"/>
<evidence type="ECO:0008006" key="9">
    <source>
        <dbReference type="Google" id="ProtNLM"/>
    </source>
</evidence>
<keyword evidence="3" id="KW-0805">Transcription regulation</keyword>
<sequence length="213" mass="22339">MTTHPLPSATDASAAGAQAAAANGATTAPADDRPRDVRLVELMLQTAGIHDCDEQVIPMLLEFGYRYVTDVLTEALLFADHAGHADINTDDVKLAIQSRVNHSFTAPPPKDFLLELAAKKNEQPLPLVGEKYGLRLPPQQFTLTNVNYTIAPKMVTPPPVMPPLPVGSSELAGARPGTAVGASSWVAAVPPSGGDETDEEMDEATPTPTPAAG</sequence>
<evidence type="ECO:0000256" key="2">
    <source>
        <dbReference type="ARBA" id="ARBA00007646"/>
    </source>
</evidence>
<dbReference type="GO" id="GO:0005669">
    <property type="term" value="C:transcription factor TFIID complex"/>
    <property type="evidence" value="ECO:0007669"/>
    <property type="project" value="TreeGrafter"/>
</dbReference>
<keyword evidence="4" id="KW-0804">Transcription</keyword>
<dbReference type="SUPFAM" id="SSF47113">
    <property type="entry name" value="Histone-fold"/>
    <property type="match status" value="1"/>
</dbReference>